<protein>
    <submittedName>
        <fullName evidence="1">Uncharacterized protein</fullName>
    </submittedName>
</protein>
<comment type="caution">
    <text evidence="1">The sequence shown here is derived from an EMBL/GenBank/DDBJ whole genome shotgun (WGS) entry which is preliminary data.</text>
</comment>
<evidence type="ECO:0000313" key="1">
    <source>
        <dbReference type="EMBL" id="KAI4860929.1"/>
    </source>
</evidence>
<keyword evidence="2" id="KW-1185">Reference proteome</keyword>
<reference evidence="1 2" key="1">
    <citation type="journal article" date="2022" name="New Phytol.">
        <title>Ecological generalism drives hyperdiversity of secondary metabolite gene clusters in xylarialean endophytes.</title>
        <authorList>
            <person name="Franco M.E.E."/>
            <person name="Wisecaver J.H."/>
            <person name="Arnold A.E."/>
            <person name="Ju Y.M."/>
            <person name="Slot J.C."/>
            <person name="Ahrendt S."/>
            <person name="Moore L.P."/>
            <person name="Eastman K.E."/>
            <person name="Scott K."/>
            <person name="Konkel Z."/>
            <person name="Mondo S.J."/>
            <person name="Kuo A."/>
            <person name="Hayes R.D."/>
            <person name="Haridas S."/>
            <person name="Andreopoulos B."/>
            <person name="Riley R."/>
            <person name="LaButti K."/>
            <person name="Pangilinan J."/>
            <person name="Lipzen A."/>
            <person name="Amirebrahimi M."/>
            <person name="Yan J."/>
            <person name="Adam C."/>
            <person name="Keymanesh K."/>
            <person name="Ng V."/>
            <person name="Louie K."/>
            <person name="Northen T."/>
            <person name="Drula E."/>
            <person name="Henrissat B."/>
            <person name="Hsieh H.M."/>
            <person name="Youens-Clark K."/>
            <person name="Lutzoni F."/>
            <person name="Miadlikowska J."/>
            <person name="Eastwood D.C."/>
            <person name="Hamelin R.C."/>
            <person name="Grigoriev I.V."/>
            <person name="U'Ren J.M."/>
        </authorList>
    </citation>
    <scope>NUCLEOTIDE SEQUENCE [LARGE SCALE GENOMIC DNA]</scope>
    <source>
        <strain evidence="1 2">CBS 119005</strain>
    </source>
</reference>
<proteinExistence type="predicted"/>
<dbReference type="EMBL" id="MU393568">
    <property type="protein sequence ID" value="KAI4860929.1"/>
    <property type="molecule type" value="Genomic_DNA"/>
</dbReference>
<name>A0ACB9YNN5_9PEZI</name>
<gene>
    <name evidence="1" type="ORF">F4820DRAFT_452451</name>
</gene>
<accession>A0ACB9YNN5</accession>
<sequence length="106" mass="10875">MLFKIISLAALAAAAHGMPAGQSYPTASPLTFTPLSESTNVTDATKVPGTTIVTSTYGEGLTTVSNDLTVPTSWRTTVTIYPGDTTVGWTSTSTSTSTPTGTQTTI</sequence>
<organism evidence="1 2">
    <name type="scientific">Hypoxylon rubiginosum</name>
    <dbReference type="NCBI Taxonomy" id="110542"/>
    <lineage>
        <taxon>Eukaryota</taxon>
        <taxon>Fungi</taxon>
        <taxon>Dikarya</taxon>
        <taxon>Ascomycota</taxon>
        <taxon>Pezizomycotina</taxon>
        <taxon>Sordariomycetes</taxon>
        <taxon>Xylariomycetidae</taxon>
        <taxon>Xylariales</taxon>
        <taxon>Hypoxylaceae</taxon>
        <taxon>Hypoxylon</taxon>
    </lineage>
</organism>
<dbReference type="Proteomes" id="UP001497700">
    <property type="component" value="Unassembled WGS sequence"/>
</dbReference>
<evidence type="ECO:0000313" key="2">
    <source>
        <dbReference type="Proteomes" id="UP001497700"/>
    </source>
</evidence>